<dbReference type="SUPFAM" id="SSF54427">
    <property type="entry name" value="NTF2-like"/>
    <property type="match status" value="1"/>
</dbReference>
<evidence type="ECO:0000313" key="3">
    <source>
        <dbReference type="Proteomes" id="UP000236655"/>
    </source>
</evidence>
<accession>A0A2I7N852</accession>
<evidence type="ECO:0000313" key="2">
    <source>
        <dbReference type="EMBL" id="AUR52637.1"/>
    </source>
</evidence>
<dbReference type="AlphaFoldDB" id="A0A2I7N852"/>
<dbReference type="EMBL" id="CP024847">
    <property type="protein sequence ID" value="AUR52637.1"/>
    <property type="molecule type" value="Genomic_DNA"/>
</dbReference>
<evidence type="ECO:0000259" key="1">
    <source>
        <dbReference type="Pfam" id="PF12680"/>
    </source>
</evidence>
<protein>
    <submittedName>
        <fullName evidence="2">Nuclear transport factor 2 family protein</fullName>
    </submittedName>
</protein>
<name>A0A2I7N852_9NEIS</name>
<dbReference type="Gene3D" id="3.10.450.50">
    <property type="match status" value="1"/>
</dbReference>
<proteinExistence type="predicted"/>
<dbReference type="OrthoDB" id="13610at2"/>
<dbReference type="KEGG" id="nba:CUN60_10120"/>
<dbReference type="InterPro" id="IPR037401">
    <property type="entry name" value="SnoaL-like"/>
</dbReference>
<gene>
    <name evidence="2" type="ORF">CUN60_10120</name>
</gene>
<dbReference type="RefSeq" id="WP_102951925.1">
    <property type="nucleotide sequence ID" value="NZ_CP024847.1"/>
</dbReference>
<dbReference type="Proteomes" id="UP000236655">
    <property type="component" value="Chromosome"/>
</dbReference>
<feature type="domain" description="SnoaL-like" evidence="1">
    <location>
        <begin position="12"/>
        <end position="88"/>
    </location>
</feature>
<keyword evidence="3" id="KW-1185">Reference proteome</keyword>
<organism evidence="2 3">
    <name type="scientific">Aquella oligotrophica</name>
    <dbReference type="NCBI Taxonomy" id="2067065"/>
    <lineage>
        <taxon>Bacteria</taxon>
        <taxon>Pseudomonadati</taxon>
        <taxon>Pseudomonadota</taxon>
        <taxon>Betaproteobacteria</taxon>
        <taxon>Neisseriales</taxon>
        <taxon>Neisseriaceae</taxon>
        <taxon>Aquella</taxon>
    </lineage>
</organism>
<sequence>MNKEFAQKFAHSWIDAWNHQNLDKVLEFYTEDCEFSSPLIEEVLKKPIGELKGLAAIRDYWAQALKLVPNLSFELVAVLSGINSLIITYYGAHDTLSADVFYFNEQNKIIKSSAYYEV</sequence>
<reference evidence="3" key="1">
    <citation type="submission" date="2017-11" db="EMBL/GenBank/DDBJ databases">
        <authorList>
            <person name="Chan K.G."/>
            <person name="Lee L.S."/>
        </authorList>
    </citation>
    <scope>NUCLEOTIDE SEQUENCE [LARGE SCALE GENOMIC DNA]</scope>
    <source>
        <strain evidence="3">DSM 100970</strain>
    </source>
</reference>
<dbReference type="Pfam" id="PF12680">
    <property type="entry name" value="SnoaL_2"/>
    <property type="match status" value="1"/>
</dbReference>
<dbReference type="InterPro" id="IPR032710">
    <property type="entry name" value="NTF2-like_dom_sf"/>
</dbReference>